<evidence type="ECO:0000313" key="4">
    <source>
        <dbReference type="Proteomes" id="UP000289200"/>
    </source>
</evidence>
<gene>
    <name evidence="3" type="ORF">RHODGE_RHODGE_01912</name>
</gene>
<dbReference type="InterPro" id="IPR025582">
    <property type="entry name" value="YARHG_dom"/>
</dbReference>
<evidence type="ECO:0000313" key="3">
    <source>
        <dbReference type="EMBL" id="VCU08749.1"/>
    </source>
</evidence>
<keyword evidence="4" id="KW-1185">Reference proteome</keyword>
<dbReference type="AlphaFoldDB" id="A0A3S4DF28"/>
<dbReference type="Pfam" id="PF13308">
    <property type="entry name" value="YARHG"/>
    <property type="match status" value="1"/>
</dbReference>
<evidence type="ECO:0000256" key="1">
    <source>
        <dbReference type="SAM" id="SignalP"/>
    </source>
</evidence>
<dbReference type="OrthoDB" id="7666530at2"/>
<feature type="chain" id="PRO_5018553764" description="YARHG domain-containing protein" evidence="1">
    <location>
        <begin position="26"/>
        <end position="98"/>
    </location>
</feature>
<feature type="signal peptide" evidence="1">
    <location>
        <begin position="1"/>
        <end position="25"/>
    </location>
</feature>
<reference evidence="4" key="1">
    <citation type="submission" date="2018-10" db="EMBL/GenBank/DDBJ databases">
        <authorList>
            <person name="Peiro R."/>
            <person name="Begona"/>
            <person name="Cbmso G."/>
            <person name="Lopez M."/>
            <person name="Gonzalez S."/>
            <person name="Sacristan E."/>
            <person name="Castillo E."/>
        </authorList>
    </citation>
    <scope>NUCLEOTIDE SEQUENCE [LARGE SCALE GENOMIC DNA]</scope>
</reference>
<dbReference type="SMART" id="SM01324">
    <property type="entry name" value="YARHG"/>
    <property type="match status" value="1"/>
</dbReference>
<dbReference type="EMBL" id="UWOC01000135">
    <property type="protein sequence ID" value="VCU08749.1"/>
    <property type="molecule type" value="Genomic_DNA"/>
</dbReference>
<keyword evidence="1" id="KW-0732">Signal</keyword>
<sequence length="98" mass="10571">MITTGRLTAAGVAIATIAAATLVLATEGAVAQGLCEQLWVERNSIYKARGYCFKTQRAIAYFGNAGCVYDVEAMVPLMPGERARVNQIQAMERQNGCR</sequence>
<proteinExistence type="predicted"/>
<protein>
    <recommendedName>
        <fullName evidence="2">YARHG domain-containing protein</fullName>
    </recommendedName>
</protein>
<organism evidence="3 4">
    <name type="scientific">Rhodoplanes serenus</name>
    <dbReference type="NCBI Taxonomy" id="200615"/>
    <lineage>
        <taxon>Bacteria</taxon>
        <taxon>Pseudomonadati</taxon>
        <taxon>Pseudomonadota</taxon>
        <taxon>Alphaproteobacteria</taxon>
        <taxon>Hyphomicrobiales</taxon>
        <taxon>Nitrobacteraceae</taxon>
        <taxon>Rhodoplanes</taxon>
    </lineage>
</organism>
<evidence type="ECO:0000259" key="2">
    <source>
        <dbReference type="SMART" id="SM01324"/>
    </source>
</evidence>
<dbReference type="RefSeq" id="WP_129608785.1">
    <property type="nucleotide sequence ID" value="NZ_UWOC01000135.1"/>
</dbReference>
<dbReference type="Proteomes" id="UP000289200">
    <property type="component" value="Unassembled WGS sequence"/>
</dbReference>
<comment type="caution">
    <text evidence="3">The sequence shown here is derived from an EMBL/GenBank/DDBJ whole genome shotgun (WGS) entry which is preliminary data.</text>
</comment>
<accession>A0A3S4DF28</accession>
<feature type="domain" description="YARHG" evidence="2">
    <location>
        <begin position="10"/>
        <end position="93"/>
    </location>
</feature>
<name>A0A3S4DF28_9BRAD</name>